<dbReference type="AlphaFoldDB" id="A0A8W8HRQ9"/>
<organism evidence="2 3">
    <name type="scientific">Magallana gigas</name>
    <name type="common">Pacific oyster</name>
    <name type="synonym">Crassostrea gigas</name>
    <dbReference type="NCBI Taxonomy" id="29159"/>
    <lineage>
        <taxon>Eukaryota</taxon>
        <taxon>Metazoa</taxon>
        <taxon>Spiralia</taxon>
        <taxon>Lophotrochozoa</taxon>
        <taxon>Mollusca</taxon>
        <taxon>Bivalvia</taxon>
        <taxon>Autobranchia</taxon>
        <taxon>Pteriomorphia</taxon>
        <taxon>Ostreida</taxon>
        <taxon>Ostreoidea</taxon>
        <taxon>Ostreidae</taxon>
        <taxon>Magallana</taxon>
    </lineage>
</organism>
<evidence type="ECO:0000256" key="1">
    <source>
        <dbReference type="SAM" id="SignalP"/>
    </source>
</evidence>
<keyword evidence="1" id="KW-0732">Signal</keyword>
<evidence type="ECO:0000313" key="3">
    <source>
        <dbReference type="Proteomes" id="UP000005408"/>
    </source>
</evidence>
<protein>
    <submittedName>
        <fullName evidence="2">Uncharacterized protein</fullName>
    </submittedName>
</protein>
<feature type="signal peptide" evidence="1">
    <location>
        <begin position="1"/>
        <end position="16"/>
    </location>
</feature>
<dbReference type="EnsemblMetazoa" id="G10767.4">
    <property type="protein sequence ID" value="G10767.4:cds"/>
    <property type="gene ID" value="G10767"/>
</dbReference>
<dbReference type="EnsemblMetazoa" id="G10767.1">
    <property type="protein sequence ID" value="G10767.1:cds"/>
    <property type="gene ID" value="G10767"/>
</dbReference>
<feature type="chain" id="PRO_5042430652" evidence="1">
    <location>
        <begin position="17"/>
        <end position="121"/>
    </location>
</feature>
<dbReference type="EnsemblMetazoa" id="G10767.2">
    <property type="protein sequence ID" value="G10767.2:cds"/>
    <property type="gene ID" value="G10767"/>
</dbReference>
<proteinExistence type="predicted"/>
<name>A0A8W8HRQ9_MAGGI</name>
<sequence>MKVLASLVLIVFAVDAATQSTCSNCNYKGKTYPFLSRFEAEVDACMREVCYCKCNGTAVCPPGLRIRTCGDCTQCTHPITGMGIDPYSTFFFHLNCYRLSCLCNCNGTYDCPGAVLLSNCK</sequence>
<accession>A0A8W8HRQ9</accession>
<dbReference type="OMA" id="CKCNGTA"/>
<dbReference type="OrthoDB" id="261433at2759"/>
<dbReference type="Proteomes" id="UP000005408">
    <property type="component" value="Unassembled WGS sequence"/>
</dbReference>
<evidence type="ECO:0000313" key="2">
    <source>
        <dbReference type="EnsemblMetazoa" id="G10767.1:cds"/>
    </source>
</evidence>
<reference evidence="2" key="1">
    <citation type="submission" date="2022-08" db="UniProtKB">
        <authorList>
            <consortium name="EnsemblMetazoa"/>
        </authorList>
    </citation>
    <scope>IDENTIFICATION</scope>
    <source>
        <strain evidence="2">05x7-T-G4-1.051#20</strain>
    </source>
</reference>
<keyword evidence="3" id="KW-1185">Reference proteome</keyword>